<gene>
    <name evidence="1" type="ordered locus">Bcell_2296</name>
</gene>
<protein>
    <submittedName>
        <fullName evidence="1">Uncharacterized protein</fullName>
    </submittedName>
</protein>
<evidence type="ECO:0000313" key="1">
    <source>
        <dbReference type="EMBL" id="ADU30556.1"/>
    </source>
</evidence>
<dbReference type="InterPro" id="IPR011990">
    <property type="entry name" value="TPR-like_helical_dom_sf"/>
</dbReference>
<accession>E6TQP5</accession>
<dbReference type="SUPFAM" id="SSF48452">
    <property type="entry name" value="TPR-like"/>
    <property type="match status" value="1"/>
</dbReference>
<dbReference type="Gene3D" id="1.25.40.10">
    <property type="entry name" value="Tetratricopeptide repeat domain"/>
    <property type="match status" value="1"/>
</dbReference>
<reference evidence="1" key="1">
    <citation type="submission" date="2010-12" db="EMBL/GenBank/DDBJ databases">
        <title>Complete sequence of Bacillus cellulosilyticus DSM 2522.</title>
        <authorList>
            <consortium name="US DOE Joint Genome Institute"/>
            <person name="Lucas S."/>
            <person name="Copeland A."/>
            <person name="Lapidus A."/>
            <person name="Cheng J.-F."/>
            <person name="Bruce D."/>
            <person name="Goodwin L."/>
            <person name="Pitluck S."/>
            <person name="Chertkov O."/>
            <person name="Detter J.C."/>
            <person name="Han C."/>
            <person name="Tapia R."/>
            <person name="Land M."/>
            <person name="Hauser L."/>
            <person name="Jeffries C."/>
            <person name="Kyrpides N."/>
            <person name="Ivanova N."/>
            <person name="Mikhailova N."/>
            <person name="Brumm P."/>
            <person name="Mead D."/>
            <person name="Woyke T."/>
        </authorList>
    </citation>
    <scope>NUCLEOTIDE SEQUENCE [LARGE SCALE GENOMIC DNA]</scope>
    <source>
        <strain evidence="1">DSM 2522</strain>
    </source>
</reference>
<dbReference type="KEGG" id="bco:Bcell_2296"/>
<dbReference type="InterPro" id="IPR047705">
    <property type="entry name" value="AimR-like"/>
</dbReference>
<dbReference type="HOGENOM" id="CLU_060259_0_0_9"/>
<sequence>MNIMVQKDTSFNNPDNIFRTSDNLDEYIKGLDPNSYLARVALEYTVSNSKIELHEELIDCLLHSGNQESKEWAEVYKIDNLVSKQELSLPDSITQLTYILCSSKEMSVLQKIFQLYNYYDLKAFQMIEIVSELINKELKEIPDGYMKDSLQSRLDLAMQSVYTHLNELEKARIYGENLKDIALTPVMKAIAYKNLGMTYLYEDYDKLCTYFEMSLKIFKEMDNSDRLYNVQSKYNFAQTFWSYPDKTVWLRKETIDELQIYAYSLIKSGNKEEAHKILDSTKNSLSNDFQFGYHYYFLGLLNDNEKNYYESVKYFSKSGDRFFRQLPLIALKEKGVDTSLLSALSV</sequence>
<keyword evidence="2" id="KW-1185">Reference proteome</keyword>
<proteinExistence type="predicted"/>
<dbReference type="NCBIfam" id="NF038310">
    <property type="entry name" value="lysogeny_AimR"/>
    <property type="match status" value="1"/>
</dbReference>
<dbReference type="STRING" id="649639.Bcell_2296"/>
<organism evidence="1 2">
    <name type="scientific">Evansella cellulosilytica (strain ATCC 21833 / DSM 2522 / FERM P-1141 / JCM 9156 / N-4)</name>
    <name type="common">Bacillus cellulosilyticus</name>
    <dbReference type="NCBI Taxonomy" id="649639"/>
    <lineage>
        <taxon>Bacteria</taxon>
        <taxon>Bacillati</taxon>
        <taxon>Bacillota</taxon>
        <taxon>Bacilli</taxon>
        <taxon>Bacillales</taxon>
        <taxon>Bacillaceae</taxon>
        <taxon>Evansella</taxon>
    </lineage>
</organism>
<dbReference type="eggNOG" id="ENOG502Z9E0">
    <property type="taxonomic scope" value="Bacteria"/>
</dbReference>
<name>E6TQP5_EVAC2</name>
<dbReference type="Proteomes" id="UP000001401">
    <property type="component" value="Chromosome"/>
</dbReference>
<dbReference type="AlphaFoldDB" id="E6TQP5"/>
<dbReference type="Pfam" id="PF22871">
    <property type="entry name" value="AimR"/>
    <property type="match status" value="1"/>
</dbReference>
<evidence type="ECO:0000313" key="2">
    <source>
        <dbReference type="Proteomes" id="UP000001401"/>
    </source>
</evidence>
<dbReference type="EMBL" id="CP002394">
    <property type="protein sequence ID" value="ADU30556.1"/>
    <property type="molecule type" value="Genomic_DNA"/>
</dbReference>